<dbReference type="EMBL" id="GG745338">
    <property type="protein sequence ID" value="KNE61714.1"/>
    <property type="molecule type" value="Genomic_DNA"/>
</dbReference>
<dbReference type="VEuPathDB" id="FungiDB:AMAG_06516"/>
<dbReference type="AlphaFoldDB" id="A0A0L0SGY8"/>
<protein>
    <submittedName>
        <fullName evidence="1">Uncharacterized protein</fullName>
    </submittedName>
</protein>
<proteinExistence type="predicted"/>
<accession>A0A0L0SGY8</accession>
<sequence>MPTAVPPRPATVAAIANGPIKKPSAPDALDAKLRTPPSTHAHHIDYNGAPDRVRQRAADRVTFLLWQTTMYTLLWPIRMLLAVLGTLFTHRDPTEADVLRFIFESSMLMLVRKGMRDGEYLIAVTHCQVRMVHGACTQSLASFSARIVLPTTVDPRTGFLDVTAGSILEFTINGSRTTNPTQMLAALHTYCVASMHTKMHAVAGTIMRKIETDQITALYPSLEITRALHDVLLHSSWSPVAGPKSGWSNFNPVTRESLVAESLNWADFTHAGVFLFKDRLPFARFLWVARNATIKHTRPLGLDAVHAEYLFLHSVAHAVDHYSVHELTKGLRFPIWVGDENARNVADLVRSACFRYSFDAPTLNPFRSNLLREFPRDSVYGRIYREIRDVNREWADVATASIMY</sequence>
<gene>
    <name evidence="1" type="ORF">AMAG_06516</name>
</gene>
<name>A0A0L0SGY8_ALLM3</name>
<dbReference type="Proteomes" id="UP000054350">
    <property type="component" value="Unassembled WGS sequence"/>
</dbReference>
<evidence type="ECO:0000313" key="1">
    <source>
        <dbReference type="EMBL" id="KNE61714.1"/>
    </source>
</evidence>
<evidence type="ECO:0000313" key="2">
    <source>
        <dbReference type="Proteomes" id="UP000054350"/>
    </source>
</evidence>
<reference evidence="1 2" key="2">
    <citation type="submission" date="2009-11" db="EMBL/GenBank/DDBJ databases">
        <title>The Genome Sequence of Allomyces macrogynus strain ATCC 38327.</title>
        <authorList>
            <consortium name="The Broad Institute Genome Sequencing Platform"/>
            <person name="Russ C."/>
            <person name="Cuomo C."/>
            <person name="Shea T."/>
            <person name="Young S.K."/>
            <person name="Zeng Q."/>
            <person name="Koehrsen M."/>
            <person name="Haas B."/>
            <person name="Borodovsky M."/>
            <person name="Guigo R."/>
            <person name="Alvarado L."/>
            <person name="Berlin A."/>
            <person name="Borenstein D."/>
            <person name="Chen Z."/>
            <person name="Engels R."/>
            <person name="Freedman E."/>
            <person name="Gellesch M."/>
            <person name="Goldberg J."/>
            <person name="Griggs A."/>
            <person name="Gujja S."/>
            <person name="Heiman D."/>
            <person name="Hepburn T."/>
            <person name="Howarth C."/>
            <person name="Jen D."/>
            <person name="Larson L."/>
            <person name="Lewis B."/>
            <person name="Mehta T."/>
            <person name="Park D."/>
            <person name="Pearson M."/>
            <person name="Roberts A."/>
            <person name="Saif S."/>
            <person name="Shenoy N."/>
            <person name="Sisk P."/>
            <person name="Stolte C."/>
            <person name="Sykes S."/>
            <person name="Walk T."/>
            <person name="White J."/>
            <person name="Yandava C."/>
            <person name="Burger G."/>
            <person name="Gray M.W."/>
            <person name="Holland P.W.H."/>
            <person name="King N."/>
            <person name="Lang F.B.F."/>
            <person name="Roger A.J."/>
            <person name="Ruiz-Trillo I."/>
            <person name="Lander E."/>
            <person name="Nusbaum C."/>
        </authorList>
    </citation>
    <scope>NUCLEOTIDE SEQUENCE [LARGE SCALE GENOMIC DNA]</scope>
    <source>
        <strain evidence="1 2">ATCC 38327</strain>
    </source>
</reference>
<dbReference type="OrthoDB" id="10013584at2759"/>
<organism evidence="1 2">
    <name type="scientific">Allomyces macrogynus (strain ATCC 38327)</name>
    <name type="common">Allomyces javanicus var. macrogynus</name>
    <dbReference type="NCBI Taxonomy" id="578462"/>
    <lineage>
        <taxon>Eukaryota</taxon>
        <taxon>Fungi</taxon>
        <taxon>Fungi incertae sedis</taxon>
        <taxon>Blastocladiomycota</taxon>
        <taxon>Blastocladiomycetes</taxon>
        <taxon>Blastocladiales</taxon>
        <taxon>Blastocladiaceae</taxon>
        <taxon>Allomyces</taxon>
    </lineage>
</organism>
<reference evidence="1 2" key="1">
    <citation type="submission" date="2009-11" db="EMBL/GenBank/DDBJ databases">
        <title>Annotation of Allomyces macrogynus ATCC 38327.</title>
        <authorList>
            <consortium name="The Broad Institute Genome Sequencing Platform"/>
            <person name="Russ C."/>
            <person name="Cuomo C."/>
            <person name="Burger G."/>
            <person name="Gray M.W."/>
            <person name="Holland P.W.H."/>
            <person name="King N."/>
            <person name="Lang F.B.F."/>
            <person name="Roger A.J."/>
            <person name="Ruiz-Trillo I."/>
            <person name="Young S.K."/>
            <person name="Zeng Q."/>
            <person name="Gargeya S."/>
            <person name="Fitzgerald M."/>
            <person name="Haas B."/>
            <person name="Abouelleil A."/>
            <person name="Alvarado L."/>
            <person name="Arachchi H.M."/>
            <person name="Berlin A."/>
            <person name="Chapman S.B."/>
            <person name="Gearin G."/>
            <person name="Goldberg J."/>
            <person name="Griggs A."/>
            <person name="Gujja S."/>
            <person name="Hansen M."/>
            <person name="Heiman D."/>
            <person name="Howarth C."/>
            <person name="Larimer J."/>
            <person name="Lui A."/>
            <person name="MacDonald P.J.P."/>
            <person name="McCowen C."/>
            <person name="Montmayeur A."/>
            <person name="Murphy C."/>
            <person name="Neiman D."/>
            <person name="Pearson M."/>
            <person name="Priest M."/>
            <person name="Roberts A."/>
            <person name="Saif S."/>
            <person name="Shea T."/>
            <person name="Sisk P."/>
            <person name="Stolte C."/>
            <person name="Sykes S."/>
            <person name="Wortman J."/>
            <person name="Nusbaum C."/>
            <person name="Birren B."/>
        </authorList>
    </citation>
    <scope>NUCLEOTIDE SEQUENCE [LARGE SCALE GENOMIC DNA]</scope>
    <source>
        <strain evidence="1 2">ATCC 38327</strain>
    </source>
</reference>
<keyword evidence="2" id="KW-1185">Reference proteome</keyword>
<dbReference type="eggNOG" id="ENOG502SH12">
    <property type="taxonomic scope" value="Eukaryota"/>
</dbReference>